<dbReference type="GO" id="GO:0071973">
    <property type="term" value="P:bacterial-type flagellum-dependent cell motility"/>
    <property type="evidence" value="ECO:0007669"/>
    <property type="project" value="InterPro"/>
</dbReference>
<dbReference type="GO" id="GO:0003774">
    <property type="term" value="F:cytoskeletal motor activity"/>
    <property type="evidence" value="ECO:0007669"/>
    <property type="project" value="InterPro"/>
</dbReference>
<evidence type="ECO:0000259" key="13">
    <source>
        <dbReference type="Pfam" id="PF01514"/>
    </source>
</evidence>
<dbReference type="Proteomes" id="UP000005813">
    <property type="component" value="Unassembled WGS sequence"/>
</dbReference>
<keyword evidence="6 12" id="KW-1133">Transmembrane helix</keyword>
<keyword evidence="5 12" id="KW-0812">Transmembrane</keyword>
<dbReference type="InterPro" id="IPR000067">
    <property type="entry name" value="FlgMring_FliF"/>
</dbReference>
<comment type="function">
    <text evidence="9">The M ring may be actively involved in energy transduction.</text>
</comment>
<organism evidence="15 16">
    <name type="scientific">Campylobacter upsaliensis JV21</name>
    <dbReference type="NCBI Taxonomy" id="888826"/>
    <lineage>
        <taxon>Bacteria</taxon>
        <taxon>Pseudomonadati</taxon>
        <taxon>Campylobacterota</taxon>
        <taxon>Epsilonproteobacteria</taxon>
        <taxon>Campylobacterales</taxon>
        <taxon>Campylobacteraceae</taxon>
        <taxon>Campylobacter</taxon>
    </lineage>
</organism>
<evidence type="ECO:0000256" key="6">
    <source>
        <dbReference type="ARBA" id="ARBA00022989"/>
    </source>
</evidence>
<keyword evidence="15" id="KW-0282">Flagellum</keyword>
<feature type="region of interest" description="Disordered" evidence="11">
    <location>
        <begin position="299"/>
        <end position="318"/>
    </location>
</feature>
<dbReference type="InterPro" id="IPR006182">
    <property type="entry name" value="FliF_N_dom"/>
</dbReference>
<name>A0A828QYQ6_CAMUP</name>
<dbReference type="AlphaFoldDB" id="A0A828QYQ6"/>
<evidence type="ECO:0000256" key="12">
    <source>
        <dbReference type="SAM" id="Phobius"/>
    </source>
</evidence>
<feature type="transmembrane region" description="Helical" evidence="12">
    <location>
        <begin position="27"/>
        <end position="46"/>
    </location>
</feature>
<feature type="compositionally biased region" description="Basic and acidic residues" evidence="11">
    <location>
        <begin position="300"/>
        <end position="310"/>
    </location>
</feature>
<comment type="subcellular location">
    <subcellularLocation>
        <location evidence="1 9">Bacterial flagellum basal body</location>
    </subcellularLocation>
    <subcellularLocation>
        <location evidence="2">Cell membrane</location>
        <topology evidence="2">Multi-pass membrane protein</topology>
    </subcellularLocation>
</comment>
<dbReference type="PRINTS" id="PR01009">
    <property type="entry name" value="FLGMRINGFLIF"/>
</dbReference>
<sequence length="564" mass="62937">MRESMDFKNMLLQIGQLYQNLTRKQRIVIAASIVVVVGFLVFLALFRNGPAGSNGYVPLIENANPSTAGAIVTRLEQNGVPYRLENESTILVPQDQVNRQKMFIASEGLIKDNRVGFEVFDKQIFGATSAEEKVRAQRALQGEIARIIETLEPIRSASVILALPKESVFTERQIPPTASVTINIKDGFRLTRKQIDGVKNIVAASVPRLTKENVKISDQNGNTLDEQQLESGEVLAMQIRYKRDSERELEEKIINSLAPFAGGRDKLQVSVNIEYDFSKQESKSEIYDPNTVVRSEQTLNEEKTGRKDPEIQGVPGAVSNIGPVEGLANNGVIDSYKKNQVTTNNEISKTITNTQKSFGVPLRISAAVTIDGKYEDVVDENGEVKSEYVPLPQAQLNGVESIVRNTINFNAARGDSVVVQNLPFYRESIKVESKVKTFYGRFIEPFIPPVKYFIAAILLFFFYKKVIAPFTQKMLEDVAAQEEAQQGPNAIIDDAEDALEKFNAARKKVEEQLGFGENFNEDSIQYDVLLEKLRALVSDKSEEIAALLQNLIQNDSDFSENKDI</sequence>
<dbReference type="Pfam" id="PF08345">
    <property type="entry name" value="YscJ_FliF_C"/>
    <property type="match status" value="1"/>
</dbReference>
<dbReference type="GO" id="GO:0009431">
    <property type="term" value="C:bacterial-type flagellum basal body, MS ring"/>
    <property type="evidence" value="ECO:0007669"/>
    <property type="project" value="InterPro"/>
</dbReference>
<evidence type="ECO:0000256" key="8">
    <source>
        <dbReference type="ARBA" id="ARBA00023143"/>
    </source>
</evidence>
<evidence type="ECO:0000256" key="3">
    <source>
        <dbReference type="ARBA" id="ARBA00007971"/>
    </source>
</evidence>
<evidence type="ECO:0000313" key="15">
    <source>
        <dbReference type="EMBL" id="EFU71655.1"/>
    </source>
</evidence>
<evidence type="ECO:0000256" key="5">
    <source>
        <dbReference type="ARBA" id="ARBA00022692"/>
    </source>
</evidence>
<feature type="domain" description="Flagellar M-ring C-terminal" evidence="14">
    <location>
        <begin position="263"/>
        <end position="424"/>
    </location>
</feature>
<dbReference type="PANTHER" id="PTHR30046">
    <property type="entry name" value="FLAGELLAR M-RING PROTEIN"/>
    <property type="match status" value="1"/>
</dbReference>
<feature type="coiled-coil region" evidence="10">
    <location>
        <begin position="492"/>
        <end position="550"/>
    </location>
</feature>
<comment type="caution">
    <text evidence="15">The sequence shown here is derived from an EMBL/GenBank/DDBJ whole genome shotgun (WGS) entry which is preliminary data.</text>
</comment>
<evidence type="ECO:0000256" key="2">
    <source>
        <dbReference type="ARBA" id="ARBA00004651"/>
    </source>
</evidence>
<keyword evidence="8 9" id="KW-0975">Bacterial flagellum</keyword>
<protein>
    <recommendedName>
        <fullName evidence="9">Flagellar M-ring protein</fullName>
    </recommendedName>
</protein>
<evidence type="ECO:0000256" key="11">
    <source>
        <dbReference type="SAM" id="MobiDB-lite"/>
    </source>
</evidence>
<keyword evidence="7 12" id="KW-0472">Membrane</keyword>
<accession>A0A828QYQ6</accession>
<dbReference type="Pfam" id="PF01514">
    <property type="entry name" value="YscJ_FliF"/>
    <property type="match status" value="1"/>
</dbReference>
<dbReference type="PANTHER" id="PTHR30046:SF0">
    <property type="entry name" value="FLAGELLAR M-RING PROTEIN"/>
    <property type="match status" value="1"/>
</dbReference>
<evidence type="ECO:0000256" key="4">
    <source>
        <dbReference type="ARBA" id="ARBA00022475"/>
    </source>
</evidence>
<feature type="transmembrane region" description="Helical" evidence="12">
    <location>
        <begin position="446"/>
        <end position="463"/>
    </location>
</feature>
<gene>
    <name evidence="15" type="primary">fliF</name>
    <name evidence="15" type="ORF">HMPREF9400_1007</name>
</gene>
<feature type="domain" description="Flagellar M-ring N-terminal" evidence="13">
    <location>
        <begin position="54"/>
        <end position="225"/>
    </location>
</feature>
<evidence type="ECO:0000313" key="16">
    <source>
        <dbReference type="Proteomes" id="UP000005813"/>
    </source>
</evidence>
<keyword evidence="10" id="KW-0175">Coiled coil</keyword>
<evidence type="ECO:0000256" key="9">
    <source>
        <dbReference type="PIRNR" id="PIRNR004862"/>
    </source>
</evidence>
<evidence type="ECO:0000259" key="14">
    <source>
        <dbReference type="Pfam" id="PF08345"/>
    </source>
</evidence>
<dbReference type="InterPro" id="IPR043427">
    <property type="entry name" value="YscJ/FliF"/>
</dbReference>
<dbReference type="InterPro" id="IPR045851">
    <property type="entry name" value="AMP-bd_C_sf"/>
</dbReference>
<keyword evidence="15" id="KW-0969">Cilium</keyword>
<dbReference type="GO" id="GO:0005886">
    <property type="term" value="C:plasma membrane"/>
    <property type="evidence" value="ECO:0007669"/>
    <property type="project" value="UniProtKB-SubCell"/>
</dbReference>
<dbReference type="EMBL" id="AEPU01000021">
    <property type="protein sequence ID" value="EFU71655.1"/>
    <property type="molecule type" value="Genomic_DNA"/>
</dbReference>
<evidence type="ECO:0000256" key="1">
    <source>
        <dbReference type="ARBA" id="ARBA00004117"/>
    </source>
</evidence>
<dbReference type="InterPro" id="IPR013556">
    <property type="entry name" value="Flag_M-ring_C"/>
</dbReference>
<proteinExistence type="inferred from homology"/>
<keyword evidence="4" id="KW-1003">Cell membrane</keyword>
<keyword evidence="15" id="KW-0966">Cell projection</keyword>
<comment type="similarity">
    <text evidence="3 9">Belongs to the FliF family.</text>
</comment>
<dbReference type="NCBIfam" id="TIGR00206">
    <property type="entry name" value="fliF"/>
    <property type="match status" value="1"/>
</dbReference>
<evidence type="ECO:0000256" key="10">
    <source>
        <dbReference type="SAM" id="Coils"/>
    </source>
</evidence>
<dbReference type="PIRSF" id="PIRSF004862">
    <property type="entry name" value="FliF"/>
    <property type="match status" value="1"/>
</dbReference>
<reference evidence="15 16" key="1">
    <citation type="submission" date="2010-12" db="EMBL/GenBank/DDBJ databases">
        <authorList>
            <person name="Muzny D."/>
            <person name="Qin X."/>
            <person name="Buhay C."/>
            <person name="Dugan-Rocha S."/>
            <person name="Ding Y."/>
            <person name="Chen G."/>
            <person name="Hawes A."/>
            <person name="Holder M."/>
            <person name="Jhangiani S."/>
            <person name="Johnson A."/>
            <person name="Khan Z."/>
            <person name="Li Z."/>
            <person name="Liu W."/>
            <person name="Liu X."/>
            <person name="Perez L."/>
            <person name="Shen H."/>
            <person name="Wang Q."/>
            <person name="Watt J."/>
            <person name="Xi L."/>
            <person name="Xin Y."/>
            <person name="Zhou J."/>
            <person name="Deng J."/>
            <person name="Jiang H."/>
            <person name="Liu Y."/>
            <person name="Qu J."/>
            <person name="Song X.-Z."/>
            <person name="Zhang L."/>
            <person name="Villasana D."/>
            <person name="Johnson A."/>
            <person name="Liu J."/>
            <person name="Liyanage D."/>
            <person name="Lorensuhewa L."/>
            <person name="Robinson T."/>
            <person name="Song A."/>
            <person name="Song B.-B."/>
            <person name="Dinh H."/>
            <person name="Thornton R."/>
            <person name="Coyle M."/>
            <person name="Francisco L."/>
            <person name="Jackson L."/>
            <person name="Javaid M."/>
            <person name="Korchina V."/>
            <person name="Kovar C."/>
            <person name="Mata R."/>
            <person name="Mathew T."/>
            <person name="Ngo R."/>
            <person name="Nguyen L."/>
            <person name="Nguyen N."/>
            <person name="Okwuonu G."/>
            <person name="Ongeri F."/>
            <person name="Pham C."/>
            <person name="Simmons D."/>
            <person name="Wilczek-Boney K."/>
            <person name="Hale W."/>
            <person name="Jakkamsetti A."/>
            <person name="Pham P."/>
            <person name="Ruth R."/>
            <person name="San Lucas F."/>
            <person name="Warren J."/>
            <person name="Zhang J."/>
            <person name="Zhao Z."/>
            <person name="Zhou C."/>
            <person name="Zhu D."/>
            <person name="Lee S."/>
            <person name="Bess C."/>
            <person name="Blankenburg K."/>
            <person name="Forbes L."/>
            <person name="Fu Q."/>
            <person name="Gubbala S."/>
            <person name="Hirani K."/>
            <person name="Jayaseelan J.C."/>
            <person name="Lara F."/>
            <person name="Munidasa M."/>
            <person name="Palculict T."/>
            <person name="Patil S."/>
            <person name="Pu L.-L."/>
            <person name="Saada N."/>
            <person name="Tang L."/>
            <person name="Weissenberger G."/>
            <person name="Zhu Y."/>
            <person name="Hemphill L."/>
            <person name="Shang Y."/>
            <person name="Youmans B."/>
            <person name="Ayvaz T."/>
            <person name="Ross M."/>
            <person name="Santibanez J."/>
            <person name="Aqrawi P."/>
            <person name="Gross S."/>
            <person name="Joshi V."/>
            <person name="Fowler G."/>
            <person name="Nazareth L."/>
            <person name="Reid J."/>
            <person name="Worley K."/>
            <person name="Petrosino J."/>
            <person name="Highlander S."/>
            <person name="Gibbs R."/>
        </authorList>
    </citation>
    <scope>NUCLEOTIDE SEQUENCE [LARGE SCALE GENOMIC DNA]</scope>
    <source>
        <strain evidence="15 16">JV21</strain>
    </source>
</reference>
<dbReference type="Gene3D" id="3.30.300.30">
    <property type="match status" value="1"/>
</dbReference>
<evidence type="ECO:0000256" key="7">
    <source>
        <dbReference type="ARBA" id="ARBA00023136"/>
    </source>
</evidence>